<accession>A0A7J6W8W5</accession>
<sequence length="156" mass="18282">MGSLEYFEVLTTPCPRIPLEQLLGGAKHDRYPFQNYSKDEKFEIVENWVSGTHLENHPVKPSDFLQYSVNNLAIQFGLANYTDLKDRPIYFLYHWKNDIAKNCKDIRQATTSDAVQTSFWMKADKHLGYFSDPTREQKKKRRARFCVVCVLKEKAL</sequence>
<organism evidence="1 2">
    <name type="scientific">Thalictrum thalictroides</name>
    <name type="common">Rue-anemone</name>
    <name type="synonym">Anemone thalictroides</name>
    <dbReference type="NCBI Taxonomy" id="46969"/>
    <lineage>
        <taxon>Eukaryota</taxon>
        <taxon>Viridiplantae</taxon>
        <taxon>Streptophyta</taxon>
        <taxon>Embryophyta</taxon>
        <taxon>Tracheophyta</taxon>
        <taxon>Spermatophyta</taxon>
        <taxon>Magnoliopsida</taxon>
        <taxon>Ranunculales</taxon>
        <taxon>Ranunculaceae</taxon>
        <taxon>Thalictroideae</taxon>
        <taxon>Thalictrum</taxon>
    </lineage>
</organism>
<comment type="caution">
    <text evidence="1">The sequence shown here is derived from an EMBL/GenBank/DDBJ whole genome shotgun (WGS) entry which is preliminary data.</text>
</comment>
<gene>
    <name evidence="1" type="ORF">FRX31_016534</name>
</gene>
<evidence type="ECO:0000313" key="1">
    <source>
        <dbReference type="EMBL" id="KAF5193879.1"/>
    </source>
</evidence>
<proteinExistence type="predicted"/>
<name>A0A7J6W8W5_THATH</name>
<reference evidence="1 2" key="1">
    <citation type="submission" date="2020-06" db="EMBL/GenBank/DDBJ databases">
        <title>Transcriptomic and genomic resources for Thalictrum thalictroides and T. hernandezii: Facilitating candidate gene discovery in an emerging model plant lineage.</title>
        <authorList>
            <person name="Arias T."/>
            <person name="Riano-Pachon D.M."/>
            <person name="Di Stilio V.S."/>
        </authorList>
    </citation>
    <scope>NUCLEOTIDE SEQUENCE [LARGE SCALE GENOMIC DNA]</scope>
    <source>
        <strain evidence="2">cv. WT478/WT964</strain>
        <tissue evidence="1">Leaves</tissue>
    </source>
</reference>
<keyword evidence="2" id="KW-1185">Reference proteome</keyword>
<evidence type="ECO:0000313" key="2">
    <source>
        <dbReference type="Proteomes" id="UP000554482"/>
    </source>
</evidence>
<dbReference type="AlphaFoldDB" id="A0A7J6W8W5"/>
<dbReference type="EMBL" id="JABWDY010019494">
    <property type="protein sequence ID" value="KAF5193879.1"/>
    <property type="molecule type" value="Genomic_DNA"/>
</dbReference>
<dbReference type="Proteomes" id="UP000554482">
    <property type="component" value="Unassembled WGS sequence"/>
</dbReference>
<protein>
    <submittedName>
        <fullName evidence="1">Uncharacterized protein</fullName>
    </submittedName>
</protein>